<dbReference type="EMBL" id="CYKH01001140">
    <property type="protein sequence ID" value="CUG85047.1"/>
    <property type="molecule type" value="Genomic_DNA"/>
</dbReference>
<organism evidence="3 4">
    <name type="scientific">Bodo saltans</name>
    <name type="common">Flagellated protozoan</name>
    <dbReference type="NCBI Taxonomy" id="75058"/>
    <lineage>
        <taxon>Eukaryota</taxon>
        <taxon>Discoba</taxon>
        <taxon>Euglenozoa</taxon>
        <taxon>Kinetoplastea</taxon>
        <taxon>Metakinetoplastina</taxon>
        <taxon>Eubodonida</taxon>
        <taxon>Bodonidae</taxon>
        <taxon>Bodo</taxon>
    </lineage>
</organism>
<dbReference type="Proteomes" id="UP000051952">
    <property type="component" value="Unassembled WGS sequence"/>
</dbReference>
<keyword evidence="4" id="KW-1185">Reference proteome</keyword>
<feature type="region of interest" description="Disordered" evidence="2">
    <location>
        <begin position="337"/>
        <end position="368"/>
    </location>
</feature>
<dbReference type="SUPFAM" id="SSF56349">
    <property type="entry name" value="DNA breaking-rejoining enzymes"/>
    <property type="match status" value="1"/>
</dbReference>
<proteinExistence type="predicted"/>
<dbReference type="VEuPathDB" id="TriTrypDB:BSAL_89230"/>
<dbReference type="GO" id="GO:0003677">
    <property type="term" value="F:DNA binding"/>
    <property type="evidence" value="ECO:0007669"/>
    <property type="project" value="InterPro"/>
</dbReference>
<evidence type="ECO:0000313" key="3">
    <source>
        <dbReference type="EMBL" id="CUG85047.1"/>
    </source>
</evidence>
<evidence type="ECO:0000256" key="1">
    <source>
        <dbReference type="ARBA" id="ARBA00023172"/>
    </source>
</evidence>
<dbReference type="Gene3D" id="1.10.443.10">
    <property type="entry name" value="Intergrase catalytic core"/>
    <property type="match status" value="1"/>
</dbReference>
<feature type="compositionally biased region" description="Polar residues" evidence="2">
    <location>
        <begin position="358"/>
        <end position="368"/>
    </location>
</feature>
<evidence type="ECO:0000256" key="2">
    <source>
        <dbReference type="SAM" id="MobiDB-lite"/>
    </source>
</evidence>
<feature type="region of interest" description="Disordered" evidence="2">
    <location>
        <begin position="202"/>
        <end position="222"/>
    </location>
</feature>
<dbReference type="InterPro" id="IPR013762">
    <property type="entry name" value="Integrase-like_cat_sf"/>
</dbReference>
<name>A0A0S4J5L3_BODSA</name>
<dbReference type="InterPro" id="IPR011010">
    <property type="entry name" value="DNA_brk_join_enz"/>
</dbReference>
<accession>A0A0S4J5L3</accession>
<dbReference type="GO" id="GO:0006310">
    <property type="term" value="P:DNA recombination"/>
    <property type="evidence" value="ECO:0007669"/>
    <property type="project" value="UniProtKB-KW"/>
</dbReference>
<dbReference type="OrthoDB" id="281891at2759"/>
<feature type="non-terminal residue" evidence="3">
    <location>
        <position position="1"/>
    </location>
</feature>
<evidence type="ECO:0000313" key="4">
    <source>
        <dbReference type="Proteomes" id="UP000051952"/>
    </source>
</evidence>
<dbReference type="GO" id="GO:0015074">
    <property type="term" value="P:DNA integration"/>
    <property type="evidence" value="ECO:0007669"/>
    <property type="project" value="InterPro"/>
</dbReference>
<sequence length="368" mass="41453">TNETIRAVTIEAKQELPQQPVAATLHEVITTLDNEHSEDVAAAITLAWWTCARVGCILQLELSDIQLTESLVLTVRFRRGKSVRTRGPYTVHSGTLPENIGARLRQWLRSASPQPFRSCTGSDVRRSLRMTNPALEQRSLSRGALQTLAAAPGVTDALLMEFSGHTRVSTLRRYLSWGTAARHLQTDMENVASILGGEAPVSAGEQLDHNRPRPRPHTPGEPRFLRFLGMEAPPISEFIRRPRQQLPLHAKPVTASVNRDHLLALPGPAAQRAALQHELQWLHNEEWYLAIVSRLRRSTHPLRRHRCTLTNPSITRPVRGGFTRRCKFRKCVYTNRSRKGPPPTFTGTTPQRRHGPETFTSIHLPQYQ</sequence>
<protein>
    <submittedName>
        <fullName evidence="3">TATE DNA transposon, putative</fullName>
    </submittedName>
</protein>
<keyword evidence="1" id="KW-0233">DNA recombination</keyword>
<reference evidence="4" key="1">
    <citation type="submission" date="2015-09" db="EMBL/GenBank/DDBJ databases">
        <authorList>
            <consortium name="Pathogen Informatics"/>
        </authorList>
    </citation>
    <scope>NUCLEOTIDE SEQUENCE [LARGE SCALE GENOMIC DNA]</scope>
    <source>
        <strain evidence="4">Lake Konstanz</strain>
    </source>
</reference>
<dbReference type="AlphaFoldDB" id="A0A0S4J5L3"/>
<gene>
    <name evidence="3" type="ORF">BSAL_89230</name>
</gene>